<keyword evidence="2" id="KW-1185">Reference proteome</keyword>
<reference evidence="1 2" key="1">
    <citation type="submission" date="2020-09" db="EMBL/GenBank/DDBJ databases">
        <title>De no assembly of potato wild relative species, Solanum commersonii.</title>
        <authorList>
            <person name="Cho K."/>
        </authorList>
    </citation>
    <scope>NUCLEOTIDE SEQUENCE [LARGE SCALE GENOMIC DNA]</scope>
    <source>
        <strain evidence="1">LZ3.2</strain>
        <tissue evidence="1">Leaf</tissue>
    </source>
</reference>
<comment type="caution">
    <text evidence="1">The sequence shown here is derived from an EMBL/GenBank/DDBJ whole genome shotgun (WGS) entry which is preliminary data.</text>
</comment>
<proteinExistence type="predicted"/>
<dbReference type="EMBL" id="JACXVP010000006">
    <property type="protein sequence ID" value="KAG5601879.1"/>
    <property type="molecule type" value="Genomic_DNA"/>
</dbReference>
<dbReference type="OrthoDB" id="5984008at2759"/>
<dbReference type="AlphaFoldDB" id="A0A9J5YQ67"/>
<sequence length="89" mass="10260">MVKQQPSVMISNYEAFFGQIQRPSDSLNSGLRADVFTEVIQSLPYALPYEFIPFQIPNFPTSPDLDDHAYKLFSKVLKYLILVRISLFN</sequence>
<evidence type="ECO:0000313" key="1">
    <source>
        <dbReference type="EMBL" id="KAG5601879.1"/>
    </source>
</evidence>
<gene>
    <name evidence="1" type="ORF">H5410_033249</name>
</gene>
<protein>
    <submittedName>
        <fullName evidence="1">Uncharacterized protein</fullName>
    </submittedName>
</protein>
<organism evidence="1 2">
    <name type="scientific">Solanum commersonii</name>
    <name type="common">Commerson's wild potato</name>
    <name type="synonym">Commerson's nightshade</name>
    <dbReference type="NCBI Taxonomy" id="4109"/>
    <lineage>
        <taxon>Eukaryota</taxon>
        <taxon>Viridiplantae</taxon>
        <taxon>Streptophyta</taxon>
        <taxon>Embryophyta</taxon>
        <taxon>Tracheophyta</taxon>
        <taxon>Spermatophyta</taxon>
        <taxon>Magnoliopsida</taxon>
        <taxon>eudicotyledons</taxon>
        <taxon>Gunneridae</taxon>
        <taxon>Pentapetalae</taxon>
        <taxon>asterids</taxon>
        <taxon>lamiids</taxon>
        <taxon>Solanales</taxon>
        <taxon>Solanaceae</taxon>
        <taxon>Solanoideae</taxon>
        <taxon>Solaneae</taxon>
        <taxon>Solanum</taxon>
    </lineage>
</organism>
<evidence type="ECO:0000313" key="2">
    <source>
        <dbReference type="Proteomes" id="UP000824120"/>
    </source>
</evidence>
<accession>A0A9J5YQ67</accession>
<dbReference type="Proteomes" id="UP000824120">
    <property type="component" value="Chromosome 6"/>
</dbReference>
<name>A0A9J5YQ67_SOLCO</name>